<dbReference type="InterPro" id="IPR035899">
    <property type="entry name" value="DBL_dom_sf"/>
</dbReference>
<feature type="compositionally biased region" description="Pro residues" evidence="7">
    <location>
        <begin position="613"/>
        <end position="623"/>
    </location>
</feature>
<dbReference type="SMART" id="SM00326">
    <property type="entry name" value="SH3"/>
    <property type="match status" value="2"/>
</dbReference>
<evidence type="ECO:0000259" key="11">
    <source>
        <dbReference type="PROSITE" id="PS50031"/>
    </source>
</evidence>
<evidence type="ECO:0000256" key="7">
    <source>
        <dbReference type="SAM" id="MobiDB-lite"/>
    </source>
</evidence>
<dbReference type="Pfam" id="PF00621">
    <property type="entry name" value="RhoGEF"/>
    <property type="match status" value="1"/>
</dbReference>
<feature type="compositionally biased region" description="Basic and acidic residues" evidence="7">
    <location>
        <begin position="808"/>
        <end position="820"/>
    </location>
</feature>
<dbReference type="Pfam" id="PF00018">
    <property type="entry name" value="SH3_1"/>
    <property type="match status" value="1"/>
</dbReference>
<dbReference type="PROSITE" id="PS50003">
    <property type="entry name" value="PH_DOMAIN"/>
    <property type="match status" value="1"/>
</dbReference>
<feature type="compositionally biased region" description="Pro residues" evidence="7">
    <location>
        <begin position="727"/>
        <end position="753"/>
    </location>
</feature>
<dbReference type="PROSITE" id="PS51082">
    <property type="entry name" value="WH2"/>
    <property type="match status" value="1"/>
</dbReference>
<dbReference type="GO" id="GO:0035025">
    <property type="term" value="P:positive regulation of Rho protein signal transduction"/>
    <property type="evidence" value="ECO:0007669"/>
    <property type="project" value="TreeGrafter"/>
</dbReference>
<feature type="compositionally biased region" description="Pro residues" evidence="7">
    <location>
        <begin position="1507"/>
        <end position="1520"/>
    </location>
</feature>
<feature type="domain" description="SH3" evidence="8">
    <location>
        <begin position="1181"/>
        <end position="1240"/>
    </location>
</feature>
<dbReference type="SMART" id="SM00233">
    <property type="entry name" value="PH"/>
    <property type="match status" value="1"/>
</dbReference>
<feature type="region of interest" description="Disordered" evidence="7">
    <location>
        <begin position="1308"/>
        <end position="1523"/>
    </location>
</feature>
<feature type="compositionally biased region" description="Basic and acidic residues" evidence="7">
    <location>
        <begin position="636"/>
        <end position="675"/>
    </location>
</feature>
<keyword evidence="15" id="KW-1185">Reference proteome</keyword>
<dbReference type="PROSITE" id="PS50010">
    <property type="entry name" value="DH_2"/>
    <property type="match status" value="1"/>
</dbReference>
<sequence length="1987" mass="216624">MAWNQQRPLYQQPTGYPLQQPQLQPLQPQLPQMQFQSPIRTAYPAAPSALPSNLGVPGQFPGGGGGLMPQATGFPGQFAGMGGMGLSPQQTGFQGRLMPQATGYPSGPVDPRLLTMANTFMPLNPSAPYSGQGGLNLPAALPQSFAAPPVPQLGPQPTGAPQQQQQQQGAKPTSWALTREEKKQYDSIFRAWDTSNTGFIDGSTALEVFGQSGLSRDELAQIWTLADADNRGKLSLGEFHVAMGLIYRRLNGAPVPQSLPPELVPPSSRDLSSSVDFLKDLLRTDTRGGAPSPTAHTPSPGPTSYAKTRSLLNPEAPPPARKDATVYKHDDAGPDVRGYTSNKRHIDRRAVRFEGEDPGEGRREDLGVMKRELEEAGRALERSASVDKEDEALDRELDDMRWRIRRVKDDLEFAQRRGSSATAEERRRLERELWSLVHEKVPEVERKVEERERRRRREGDRWKEERDRRNDSFGRAGFREDERGYERGTFDKDDAGERYDRDREYGRDRDRDYDRDRERERDRDRDYDRRDRDRSYDERDRTRLDSRSPAPPPPPSSAATAPPPAPPPAPTSAPASTAPNTKHMTPEERAAFLKAEAQRRIMERQRALGLAPSPAPSPAPPSGGAPGGAAAVVDEDVGRRLEQEKREKEERSRLAEQEAEERERTRRERLDRERAASSPAPPPAPVAEPAMPATPGRTPAAPPKPKGRAAPPPPPLRKPVVAAPTPQAAPAPPPPPPAPVARPAASPAPPAPKAPVVSVSAPTPPAAAALDPEELALQEREASLRAARQARLDRLAQLEREEQEEREAEERMRKEREAARTPRPVDTTPKPAEASPAPAPAPPPPPPAPPAPAPAAPAAPTGMNGSATPQRHNPFRKDGPAPTAAAPTTSGTGTPGAGNNPFFKPGGAAAAAAPAPPKTAASPGPVRPAISQTPSDSDWDSIKEKSDDDDSSDDEYTASRNTRAVLAKQLFGGIMPARPTSGQSIGRGSTPTTPVVGGAPPAPAPPAPPAPAPPSAGGIAAPIPAPAAGPVDMGAVLSGIQQGTRLRKTVTNDRSGPASGGRVIGEIDAPEHIAHPPPEALEPPRQAYSASPEPEHAEHEQAEPMPRSANRQSVDWYAGLAADHANSSVAPSVPSLAEEDEEEQEAEPVRSSVPQIQIEEHEEAHVQEAVSGGPMADVDMDKDVRVRTLYPYHGQRSEDLQFEENVVITAHPSKSGGDWWYGSIVKSGDEGFFPRSYVEEMNNIMAAKALYPYQGSSPEELPFAEGDHITVVDRSDENWWKAEQGGVIFNVPAAYLELQVLGANTDSVKTVTQGPPQPQPMEATEAKEAEDETEPTAKLPEDHELARVADDVDPGFVDPSSVPSSSTSAMPVGLGLSPPVLSSSTLSPAPPSPVPSSEPVADDEADSSSDEYLSFESDEDEDGHEAGLEEDRRAREAKRLAEQTAREVERQRVMQAAGLVVKTDTQRKPPPPPIRRMSRRHRPPPLGEVSELQKLRTVPEVNRDKPLPTPIIPPPSPSPQTPQIRYVDDAFQRYEDYKQRQSHNRQSIASTISLETMPTPSSPGPTPLSPVLTIGSVGSVDSRFSQHAPSRSDDLRSSWASFISKIKPSSGGVGELKPPLVISGPISAPISGQVSRENSPAFGTTWSTLVSKEALEGMPDRERKRQEAIFELINTEDTYVRDLQLIVEIFYRSVIEYLDDKSGKLIFDNIEDILLCNSTFLSSLEERQKQCRLYIDMIGDILEDYMANMAIYESYCVNQAPASRVLQRLRESNKPLGAHLEQLRSDPQVRGLDLSSYLLEPMQRITRYPLLLRQILHYTEGPDAPAIQRALDIATSILNTINESVREREGEERLAAVSKDLWIGNGQLILNSDTRYMGRRRLLKEGTLCKAKSGRKLQVFLCSDILVMTTDSPMTLYRMPIPLTELAIKDLPNRDDSHFQLVLAYPRGGESVALRAASPRECHSWMRAIGDAIQACSRAEKRASRRR</sequence>
<feature type="domain" description="EH" evidence="11">
    <location>
        <begin position="181"/>
        <end position="270"/>
    </location>
</feature>
<feature type="compositionally biased region" description="Pro residues" evidence="7">
    <location>
        <begin position="700"/>
        <end position="717"/>
    </location>
</feature>
<feature type="compositionally biased region" description="Pro residues" evidence="7">
    <location>
        <begin position="1000"/>
        <end position="1014"/>
    </location>
</feature>
<dbReference type="SMART" id="SM00325">
    <property type="entry name" value="RhoGEF"/>
    <property type="match status" value="1"/>
</dbReference>
<dbReference type="PRINTS" id="PR00499">
    <property type="entry name" value="P67PHOX"/>
</dbReference>
<feature type="domain" description="WH2" evidence="13">
    <location>
        <begin position="1032"/>
        <end position="1049"/>
    </location>
</feature>
<name>A0A165E8V1_9BASI</name>
<feature type="compositionally biased region" description="Low complexity" evidence="7">
    <location>
        <begin position="988"/>
        <end position="999"/>
    </location>
</feature>
<dbReference type="CDD" id="cd00052">
    <property type="entry name" value="EH"/>
    <property type="match status" value="1"/>
</dbReference>
<evidence type="ECO:0000259" key="10">
    <source>
        <dbReference type="PROSITE" id="PS50010"/>
    </source>
</evidence>
<dbReference type="STRING" id="1353952.A0A165E8V1"/>
<evidence type="ECO:0000313" key="14">
    <source>
        <dbReference type="EMBL" id="KZT54344.1"/>
    </source>
</evidence>
<evidence type="ECO:0000256" key="6">
    <source>
        <dbReference type="PROSITE-ProRule" id="PRU00192"/>
    </source>
</evidence>
<evidence type="ECO:0000313" key="15">
    <source>
        <dbReference type="Proteomes" id="UP000076842"/>
    </source>
</evidence>
<feature type="domain" description="SH3" evidence="8">
    <location>
        <begin position="1242"/>
        <end position="1301"/>
    </location>
</feature>
<dbReference type="InterPro" id="IPR036028">
    <property type="entry name" value="SH3-like_dom_sf"/>
</dbReference>
<feature type="region of interest" description="Disordered" evidence="7">
    <location>
        <begin position="1125"/>
        <end position="1153"/>
    </location>
</feature>
<feature type="compositionally biased region" description="Low complexity" evidence="7">
    <location>
        <begin position="8"/>
        <end position="22"/>
    </location>
</feature>
<dbReference type="InterPro" id="IPR011992">
    <property type="entry name" value="EF-hand-dom_pair"/>
</dbReference>
<feature type="compositionally biased region" description="Basic and acidic residues" evidence="7">
    <location>
        <begin position="445"/>
        <end position="546"/>
    </location>
</feature>
<feature type="compositionally biased region" description="Basic and acidic residues" evidence="7">
    <location>
        <begin position="584"/>
        <end position="606"/>
    </location>
</feature>
<feature type="domain" description="EF-hand" evidence="12">
    <location>
        <begin position="214"/>
        <end position="249"/>
    </location>
</feature>
<feature type="region of interest" description="Disordered" evidence="7">
    <location>
        <begin position="283"/>
        <end position="369"/>
    </location>
</feature>
<dbReference type="Pfam" id="PF16652">
    <property type="entry name" value="PH_13"/>
    <property type="match status" value="1"/>
</dbReference>
<dbReference type="GO" id="GO:0005085">
    <property type="term" value="F:guanyl-nucleotide exchange factor activity"/>
    <property type="evidence" value="ECO:0007669"/>
    <property type="project" value="InterPro"/>
</dbReference>
<dbReference type="InterPro" id="IPR011993">
    <property type="entry name" value="PH-like_dom_sf"/>
</dbReference>
<feature type="region of interest" description="Disordered" evidence="7">
    <location>
        <begin position="445"/>
        <end position="775"/>
    </location>
</feature>
<feature type="compositionally biased region" description="Basic and acidic residues" evidence="7">
    <location>
        <begin position="1424"/>
        <end position="1452"/>
    </location>
</feature>
<feature type="compositionally biased region" description="Pro residues" evidence="7">
    <location>
        <begin position="837"/>
        <end position="857"/>
    </location>
</feature>
<dbReference type="CDD" id="cd00160">
    <property type="entry name" value="RhoGEF"/>
    <property type="match status" value="1"/>
</dbReference>
<dbReference type="SMART" id="SM00027">
    <property type="entry name" value="EH"/>
    <property type="match status" value="1"/>
</dbReference>
<feature type="compositionally biased region" description="Pro residues" evidence="7">
    <location>
        <begin position="549"/>
        <end position="571"/>
    </location>
</feature>
<dbReference type="GO" id="GO:0003779">
    <property type="term" value="F:actin binding"/>
    <property type="evidence" value="ECO:0007669"/>
    <property type="project" value="InterPro"/>
</dbReference>
<feature type="compositionally biased region" description="Acidic residues" evidence="7">
    <location>
        <begin position="1137"/>
        <end position="1146"/>
    </location>
</feature>
<reference evidence="14 15" key="1">
    <citation type="journal article" date="2016" name="Mol. Biol. Evol.">
        <title>Comparative Genomics of Early-Diverging Mushroom-Forming Fungi Provides Insights into the Origins of Lignocellulose Decay Capabilities.</title>
        <authorList>
            <person name="Nagy L.G."/>
            <person name="Riley R."/>
            <person name="Tritt A."/>
            <person name="Adam C."/>
            <person name="Daum C."/>
            <person name="Floudas D."/>
            <person name="Sun H."/>
            <person name="Yadav J.S."/>
            <person name="Pangilinan J."/>
            <person name="Larsson K.H."/>
            <person name="Matsuura K."/>
            <person name="Barry K."/>
            <person name="Labutti K."/>
            <person name="Kuo R."/>
            <person name="Ohm R.A."/>
            <person name="Bhattacharya S.S."/>
            <person name="Shirouzu T."/>
            <person name="Yoshinaga Y."/>
            <person name="Martin F.M."/>
            <person name="Grigoriev I.V."/>
            <person name="Hibbett D.S."/>
        </authorList>
    </citation>
    <scope>NUCLEOTIDE SEQUENCE [LARGE SCALE GENOMIC DNA]</scope>
    <source>
        <strain evidence="14 15">HHB12733</strain>
    </source>
</reference>
<protein>
    <recommendedName>
        <fullName evidence="2">Actin cytoskeleton-regulatory complex protein PAN1</fullName>
    </recommendedName>
    <alternativeName>
        <fullName evidence="3">Actin cytoskeleton-regulatory complex protein pan1</fullName>
    </alternativeName>
</protein>
<feature type="compositionally biased region" description="Low complexity" evidence="7">
    <location>
        <begin position="1354"/>
        <end position="1387"/>
    </location>
</feature>
<comment type="subcellular location">
    <subcellularLocation>
        <location evidence="1">Cytoplasm</location>
    </subcellularLocation>
</comment>
<feature type="compositionally biased region" description="Low complexity" evidence="7">
    <location>
        <begin position="155"/>
        <end position="169"/>
    </location>
</feature>
<feature type="compositionally biased region" description="Low complexity" evidence="7">
    <location>
        <begin position="687"/>
        <end position="699"/>
    </location>
</feature>
<feature type="domain" description="DH" evidence="10">
    <location>
        <begin position="1664"/>
        <end position="1844"/>
    </location>
</feature>
<dbReference type="Gene3D" id="1.10.238.10">
    <property type="entry name" value="EF-hand"/>
    <property type="match status" value="1"/>
</dbReference>
<dbReference type="InterPro" id="IPR002048">
    <property type="entry name" value="EF_hand_dom"/>
</dbReference>
<dbReference type="InterPro" id="IPR000219">
    <property type="entry name" value="DH_dom"/>
</dbReference>
<dbReference type="SUPFAM" id="SSF50729">
    <property type="entry name" value="PH domain-like"/>
    <property type="match status" value="1"/>
</dbReference>
<keyword evidence="4 6" id="KW-0728">SH3 domain</keyword>
<keyword evidence="5" id="KW-0963">Cytoplasm</keyword>
<feature type="region of interest" description="Disordered" evidence="7">
    <location>
        <begin position="1"/>
        <end position="22"/>
    </location>
</feature>
<evidence type="ECO:0000256" key="5">
    <source>
        <dbReference type="ARBA" id="ARBA00022490"/>
    </source>
</evidence>
<dbReference type="Gene3D" id="2.30.30.40">
    <property type="entry name" value="SH3 Domains"/>
    <property type="match status" value="2"/>
</dbReference>
<feature type="domain" description="PH" evidence="9">
    <location>
        <begin position="1881"/>
        <end position="1974"/>
    </location>
</feature>
<dbReference type="GO" id="GO:0035556">
    <property type="term" value="P:intracellular signal transduction"/>
    <property type="evidence" value="ECO:0007669"/>
    <property type="project" value="InterPro"/>
</dbReference>
<feature type="compositionally biased region" description="Acidic residues" evidence="7">
    <location>
        <begin position="947"/>
        <end position="956"/>
    </location>
</feature>
<gene>
    <name evidence="14" type="ORF">CALCODRAFT_456827</name>
</gene>
<feature type="compositionally biased region" description="Low complexity" evidence="7">
    <location>
        <begin position="754"/>
        <end position="769"/>
    </location>
</feature>
<dbReference type="OrthoDB" id="1716625at2759"/>
<proteinExistence type="predicted"/>
<dbReference type="GO" id="GO:0005737">
    <property type="term" value="C:cytoplasm"/>
    <property type="evidence" value="ECO:0007669"/>
    <property type="project" value="UniProtKB-SubCell"/>
</dbReference>
<dbReference type="Proteomes" id="UP000076842">
    <property type="component" value="Unassembled WGS sequence"/>
</dbReference>
<dbReference type="SUPFAM" id="SSF48065">
    <property type="entry name" value="DBL homology domain (DH-domain)"/>
    <property type="match status" value="1"/>
</dbReference>
<dbReference type="Gene3D" id="1.20.900.10">
    <property type="entry name" value="Dbl homology (DH) domain"/>
    <property type="match status" value="1"/>
</dbReference>
<dbReference type="EMBL" id="KV424016">
    <property type="protein sequence ID" value="KZT54344.1"/>
    <property type="molecule type" value="Genomic_DNA"/>
</dbReference>
<accession>A0A165E8V1</accession>
<dbReference type="PROSITE" id="PS00741">
    <property type="entry name" value="DH_1"/>
    <property type="match status" value="1"/>
</dbReference>
<dbReference type="PANTHER" id="PTHR46006">
    <property type="entry name" value="RHO GUANINE NUCLEOTIDE EXCHANGE FACTOR AT 64C, ISOFORM A"/>
    <property type="match status" value="1"/>
</dbReference>
<evidence type="ECO:0000256" key="1">
    <source>
        <dbReference type="ARBA" id="ARBA00004496"/>
    </source>
</evidence>
<dbReference type="InterPro" id="IPR001331">
    <property type="entry name" value="GDS_CDC24_CS"/>
</dbReference>
<dbReference type="Pfam" id="PF14604">
    <property type="entry name" value="SH3_9"/>
    <property type="match status" value="1"/>
</dbReference>
<dbReference type="SMART" id="SM00054">
    <property type="entry name" value="EFh"/>
    <property type="match status" value="2"/>
</dbReference>
<dbReference type="PROSITE" id="PS50002">
    <property type="entry name" value="SH3"/>
    <property type="match status" value="2"/>
</dbReference>
<dbReference type="Pfam" id="PF12763">
    <property type="entry name" value="EH"/>
    <property type="match status" value="1"/>
</dbReference>
<feature type="compositionally biased region" description="Low complexity" evidence="7">
    <location>
        <begin position="1015"/>
        <end position="1030"/>
    </location>
</feature>
<dbReference type="Gene3D" id="2.30.29.30">
    <property type="entry name" value="Pleckstrin-homology domain (PH domain)/Phosphotyrosine-binding domain (PTB)"/>
    <property type="match status" value="1"/>
</dbReference>
<feature type="compositionally biased region" description="Basic and acidic residues" evidence="7">
    <location>
        <begin position="320"/>
        <end position="334"/>
    </location>
</feature>
<evidence type="ECO:0000256" key="3">
    <source>
        <dbReference type="ARBA" id="ARBA00020728"/>
    </source>
</evidence>
<dbReference type="InterPro" id="IPR001849">
    <property type="entry name" value="PH_domain"/>
</dbReference>
<dbReference type="SUPFAM" id="SSF50044">
    <property type="entry name" value="SH3-domain"/>
    <property type="match status" value="2"/>
</dbReference>
<dbReference type="SUPFAM" id="SSF47473">
    <property type="entry name" value="EF-hand"/>
    <property type="match status" value="1"/>
</dbReference>
<dbReference type="Pfam" id="PF02205">
    <property type="entry name" value="WH2"/>
    <property type="match status" value="1"/>
</dbReference>
<dbReference type="GO" id="GO:0005509">
    <property type="term" value="F:calcium ion binding"/>
    <property type="evidence" value="ECO:0007669"/>
    <property type="project" value="InterPro"/>
</dbReference>
<dbReference type="PANTHER" id="PTHR46006:SF6">
    <property type="entry name" value="INTERSECTIN-2 ISOFORM X1"/>
    <property type="match status" value="1"/>
</dbReference>
<evidence type="ECO:0000259" key="8">
    <source>
        <dbReference type="PROSITE" id="PS50002"/>
    </source>
</evidence>
<feature type="region of interest" description="Disordered" evidence="7">
    <location>
        <begin position="140"/>
        <end position="177"/>
    </location>
</feature>
<dbReference type="InterPro" id="IPR001452">
    <property type="entry name" value="SH3_domain"/>
</dbReference>
<dbReference type="InterPro" id="IPR003124">
    <property type="entry name" value="WH2_dom"/>
</dbReference>
<dbReference type="PROSITE" id="PS50222">
    <property type="entry name" value="EF_HAND_2"/>
    <property type="match status" value="1"/>
</dbReference>
<feature type="region of interest" description="Disordered" evidence="7">
    <location>
        <begin position="798"/>
        <end position="1110"/>
    </location>
</feature>
<feature type="compositionally biased region" description="Low complexity" evidence="7">
    <location>
        <begin position="880"/>
        <end position="924"/>
    </location>
</feature>
<evidence type="ECO:0000259" key="9">
    <source>
        <dbReference type="PROSITE" id="PS50003"/>
    </source>
</evidence>
<feature type="compositionally biased region" description="Basic and acidic residues" evidence="7">
    <location>
        <begin position="1339"/>
        <end position="1350"/>
    </location>
</feature>
<dbReference type="InterPro" id="IPR051480">
    <property type="entry name" value="Endocytic_GEF_Adapter"/>
</dbReference>
<organism evidence="14 15">
    <name type="scientific">Calocera cornea HHB12733</name>
    <dbReference type="NCBI Taxonomy" id="1353952"/>
    <lineage>
        <taxon>Eukaryota</taxon>
        <taxon>Fungi</taxon>
        <taxon>Dikarya</taxon>
        <taxon>Basidiomycota</taxon>
        <taxon>Agaricomycotina</taxon>
        <taxon>Dacrymycetes</taxon>
        <taxon>Dacrymycetales</taxon>
        <taxon>Dacrymycetaceae</taxon>
        <taxon>Calocera</taxon>
    </lineage>
</organism>
<evidence type="ECO:0000256" key="2">
    <source>
        <dbReference type="ARBA" id="ARBA00015110"/>
    </source>
</evidence>
<feature type="compositionally biased region" description="Basic and acidic residues" evidence="7">
    <location>
        <begin position="1093"/>
        <end position="1102"/>
    </location>
</feature>
<evidence type="ECO:0000259" key="13">
    <source>
        <dbReference type="PROSITE" id="PS51082"/>
    </source>
</evidence>
<dbReference type="PROSITE" id="PS50031">
    <property type="entry name" value="EH"/>
    <property type="match status" value="1"/>
</dbReference>
<feature type="compositionally biased region" description="Acidic residues" evidence="7">
    <location>
        <begin position="1400"/>
        <end position="1409"/>
    </location>
</feature>
<dbReference type="InParanoid" id="A0A165E8V1"/>
<evidence type="ECO:0000256" key="4">
    <source>
        <dbReference type="ARBA" id="ARBA00022443"/>
    </source>
</evidence>
<dbReference type="InterPro" id="IPR000261">
    <property type="entry name" value="EH_dom"/>
</dbReference>
<evidence type="ECO:0000259" key="12">
    <source>
        <dbReference type="PROSITE" id="PS50222"/>
    </source>
</evidence>
<dbReference type="CDD" id="cd00174">
    <property type="entry name" value="SH3"/>
    <property type="match status" value="2"/>
</dbReference>
<feature type="compositionally biased region" description="Basic and acidic residues" evidence="7">
    <location>
        <begin position="348"/>
        <end position="369"/>
    </location>
</feature>